<dbReference type="Pfam" id="PF17765">
    <property type="entry name" value="MLTR_LBD"/>
    <property type="match status" value="1"/>
</dbReference>
<dbReference type="InterPro" id="IPR010982">
    <property type="entry name" value="Lambda_DNA-bd_dom_sf"/>
</dbReference>
<dbReference type="GO" id="GO:0003677">
    <property type="term" value="F:DNA binding"/>
    <property type="evidence" value="ECO:0007669"/>
    <property type="project" value="InterPro"/>
</dbReference>
<dbReference type="CDD" id="cd00093">
    <property type="entry name" value="HTH_XRE"/>
    <property type="match status" value="1"/>
</dbReference>
<evidence type="ECO:0000313" key="2">
    <source>
        <dbReference type="EMBL" id="GII59643.1"/>
    </source>
</evidence>
<keyword evidence="3" id="KW-1185">Reference proteome</keyword>
<comment type="caution">
    <text evidence="2">The sequence shown here is derived from an EMBL/GenBank/DDBJ whole genome shotgun (WGS) entry which is preliminary data.</text>
</comment>
<name>A0A8J3Y2D3_9ACTN</name>
<sequence length="279" mass="31643">MDSGNFLGEFLRARRELTGPEEAGLGSSRARRTPGLRRHDVAMLAGISVDYYIRLEQGRERHPSPSVLGALARVLRLTPEAEEHLYDLALREDRPRRIARPEEQVSPYLLRLMSGWVTTPAFVCDRWMDILAVNPIAETLLEGLNRVDNMVSMVFTDPLARRFYRDWEKIAHNRAAHLRAMAGPDVDDPRLTELVDELSEQSPEFRRIWRRHEVNGLHRETKDLHHPEVGDLTITCEALYSTGARNQQLVTVQAEPGSPSDWALHALAEKAGSPVSHPI</sequence>
<dbReference type="InterPro" id="IPR041413">
    <property type="entry name" value="MLTR_LBD"/>
</dbReference>
<dbReference type="InterPro" id="IPR001387">
    <property type="entry name" value="Cro/C1-type_HTH"/>
</dbReference>
<dbReference type="PANTHER" id="PTHR35010:SF2">
    <property type="entry name" value="BLL4672 PROTEIN"/>
    <property type="match status" value="1"/>
</dbReference>
<proteinExistence type="predicted"/>
<feature type="domain" description="HTH cro/C1-type" evidence="1">
    <location>
        <begin position="35"/>
        <end position="82"/>
    </location>
</feature>
<evidence type="ECO:0000259" key="1">
    <source>
        <dbReference type="PROSITE" id="PS50943"/>
    </source>
</evidence>
<dbReference type="Gene3D" id="1.10.260.40">
    <property type="entry name" value="lambda repressor-like DNA-binding domains"/>
    <property type="match status" value="1"/>
</dbReference>
<dbReference type="PANTHER" id="PTHR35010">
    <property type="entry name" value="BLL4672 PROTEIN-RELATED"/>
    <property type="match status" value="1"/>
</dbReference>
<reference evidence="2" key="1">
    <citation type="submission" date="2021-01" db="EMBL/GenBank/DDBJ databases">
        <title>Whole genome shotgun sequence of Planotetraspora thailandica NBRC 104271.</title>
        <authorList>
            <person name="Komaki H."/>
            <person name="Tamura T."/>
        </authorList>
    </citation>
    <scope>NUCLEOTIDE SEQUENCE</scope>
    <source>
        <strain evidence="2">NBRC 104271</strain>
    </source>
</reference>
<dbReference type="SUPFAM" id="SSF47413">
    <property type="entry name" value="lambda repressor-like DNA-binding domains"/>
    <property type="match status" value="1"/>
</dbReference>
<dbReference type="AlphaFoldDB" id="A0A8J3Y2D3"/>
<dbReference type="Proteomes" id="UP000605992">
    <property type="component" value="Unassembled WGS sequence"/>
</dbReference>
<evidence type="ECO:0000313" key="3">
    <source>
        <dbReference type="Proteomes" id="UP000605992"/>
    </source>
</evidence>
<dbReference type="PROSITE" id="PS50943">
    <property type="entry name" value="HTH_CROC1"/>
    <property type="match status" value="1"/>
</dbReference>
<accession>A0A8J3Y2D3</accession>
<dbReference type="RefSeq" id="WP_203949689.1">
    <property type="nucleotide sequence ID" value="NZ_BOOR01000091.1"/>
</dbReference>
<protein>
    <submittedName>
        <fullName evidence="2">Transcriptional regulator</fullName>
    </submittedName>
</protein>
<dbReference type="SMART" id="SM00530">
    <property type="entry name" value="HTH_XRE"/>
    <property type="match status" value="1"/>
</dbReference>
<dbReference type="Pfam" id="PF13560">
    <property type="entry name" value="HTH_31"/>
    <property type="match status" value="1"/>
</dbReference>
<organism evidence="2 3">
    <name type="scientific">Planotetraspora thailandica</name>
    <dbReference type="NCBI Taxonomy" id="487172"/>
    <lineage>
        <taxon>Bacteria</taxon>
        <taxon>Bacillati</taxon>
        <taxon>Actinomycetota</taxon>
        <taxon>Actinomycetes</taxon>
        <taxon>Streptosporangiales</taxon>
        <taxon>Streptosporangiaceae</taxon>
        <taxon>Planotetraspora</taxon>
    </lineage>
</organism>
<gene>
    <name evidence="2" type="ORF">Pth03_80320</name>
</gene>
<dbReference type="Gene3D" id="3.30.450.180">
    <property type="match status" value="1"/>
</dbReference>
<dbReference type="EMBL" id="BOOR01000091">
    <property type="protein sequence ID" value="GII59643.1"/>
    <property type="molecule type" value="Genomic_DNA"/>
</dbReference>